<dbReference type="Proteomes" id="UP000678228">
    <property type="component" value="Unassembled WGS sequence"/>
</dbReference>
<dbReference type="EMBL" id="JAGKSQ010000006">
    <property type="protein sequence ID" value="MBP3952441.1"/>
    <property type="molecule type" value="Genomic_DNA"/>
</dbReference>
<protein>
    <submittedName>
        <fullName evidence="4">Fumarylacetoacetate hydrolase family protein</fullName>
    </submittedName>
</protein>
<keyword evidence="2" id="KW-0479">Metal-binding</keyword>
<comment type="similarity">
    <text evidence="1">Belongs to the FAH family.</text>
</comment>
<dbReference type="PANTHER" id="PTHR42796">
    <property type="entry name" value="FUMARYLACETOACETATE HYDROLASE DOMAIN-CONTAINING PROTEIN 2A-RELATED"/>
    <property type="match status" value="1"/>
</dbReference>
<keyword evidence="4" id="KW-0378">Hydrolase</keyword>
<organism evidence="4 5">
    <name type="scientific">Halalkalibacter suaedae</name>
    <dbReference type="NCBI Taxonomy" id="2822140"/>
    <lineage>
        <taxon>Bacteria</taxon>
        <taxon>Bacillati</taxon>
        <taxon>Bacillota</taxon>
        <taxon>Bacilli</taxon>
        <taxon>Bacillales</taxon>
        <taxon>Bacillaceae</taxon>
        <taxon>Halalkalibacter</taxon>
    </lineage>
</organism>
<dbReference type="GO" id="GO:0016787">
    <property type="term" value="F:hydrolase activity"/>
    <property type="evidence" value="ECO:0007669"/>
    <property type="project" value="UniProtKB-KW"/>
</dbReference>
<evidence type="ECO:0000256" key="2">
    <source>
        <dbReference type="ARBA" id="ARBA00022723"/>
    </source>
</evidence>
<evidence type="ECO:0000259" key="3">
    <source>
        <dbReference type="Pfam" id="PF01557"/>
    </source>
</evidence>
<dbReference type="GO" id="GO:0044281">
    <property type="term" value="P:small molecule metabolic process"/>
    <property type="evidence" value="ECO:0007669"/>
    <property type="project" value="UniProtKB-ARBA"/>
</dbReference>
<reference evidence="4" key="1">
    <citation type="submission" date="2021-03" db="EMBL/GenBank/DDBJ databases">
        <title>Bacillus suaedae sp. nov., isolated from Suaeda aralocaspica.</title>
        <authorList>
            <person name="Lei R.F.R."/>
        </authorList>
    </citation>
    <scope>NUCLEOTIDE SEQUENCE</scope>
    <source>
        <strain evidence="4">YZJH907-2</strain>
    </source>
</reference>
<keyword evidence="5" id="KW-1185">Reference proteome</keyword>
<dbReference type="Pfam" id="PF01557">
    <property type="entry name" value="FAA_hydrolase"/>
    <property type="match status" value="1"/>
</dbReference>
<evidence type="ECO:0000313" key="4">
    <source>
        <dbReference type="EMBL" id="MBP3952441.1"/>
    </source>
</evidence>
<dbReference type="RefSeq" id="WP_210598158.1">
    <property type="nucleotide sequence ID" value="NZ_JAGKSQ010000006.1"/>
</dbReference>
<dbReference type="InterPro" id="IPR036663">
    <property type="entry name" value="Fumarylacetoacetase_C_sf"/>
</dbReference>
<dbReference type="InterPro" id="IPR051121">
    <property type="entry name" value="FAH"/>
</dbReference>
<sequence length="280" mass="30898">MKLATIRLGREEVCCLLTEAGALPLEQVNKEWDKSLLDLITDERLAVIQAWSTSGYQAERYELIPFPEISYAPLYRNPGAIWGIGMNYVAMRKELGGKLESDPIFFMKPRSSMIGPDETIAIPPQSKKTTGEAELAIIIGKKGKNISVEESQLYIAGYTQALDMTAADIHAENPRFMQRAKSFDTFFSFGPELITVNDLSQMEDYSVATVVNGVEQHKNTVKNMILSPAEIISYLSKITTLLPGDIIMTGTPGAAVLSEAKLIECRIDGFRPLVNGVSRS</sequence>
<dbReference type="Gene3D" id="3.90.850.10">
    <property type="entry name" value="Fumarylacetoacetase-like, C-terminal domain"/>
    <property type="match status" value="1"/>
</dbReference>
<dbReference type="InterPro" id="IPR011234">
    <property type="entry name" value="Fumarylacetoacetase-like_C"/>
</dbReference>
<dbReference type="AlphaFoldDB" id="A0A940WUB8"/>
<feature type="domain" description="Fumarylacetoacetase-like C-terminal" evidence="3">
    <location>
        <begin position="81"/>
        <end position="277"/>
    </location>
</feature>
<gene>
    <name evidence="4" type="ORF">J7W16_15055</name>
</gene>
<evidence type="ECO:0000256" key="1">
    <source>
        <dbReference type="ARBA" id="ARBA00010211"/>
    </source>
</evidence>
<proteinExistence type="inferred from homology"/>
<evidence type="ECO:0000313" key="5">
    <source>
        <dbReference type="Proteomes" id="UP000678228"/>
    </source>
</evidence>
<accession>A0A940WUB8</accession>
<dbReference type="PANTHER" id="PTHR42796:SF4">
    <property type="entry name" value="FUMARYLACETOACETATE HYDROLASE DOMAIN-CONTAINING PROTEIN 2A"/>
    <property type="match status" value="1"/>
</dbReference>
<dbReference type="SUPFAM" id="SSF56529">
    <property type="entry name" value="FAH"/>
    <property type="match status" value="1"/>
</dbReference>
<name>A0A940WUB8_9BACI</name>
<comment type="caution">
    <text evidence="4">The sequence shown here is derived from an EMBL/GenBank/DDBJ whole genome shotgun (WGS) entry which is preliminary data.</text>
</comment>
<dbReference type="GO" id="GO:0046872">
    <property type="term" value="F:metal ion binding"/>
    <property type="evidence" value="ECO:0007669"/>
    <property type="project" value="UniProtKB-KW"/>
</dbReference>